<evidence type="ECO:0000313" key="4">
    <source>
        <dbReference type="Proteomes" id="UP000250134"/>
    </source>
</evidence>
<keyword evidence="1" id="KW-0812">Transmembrane</keyword>
<dbReference type="Pfam" id="PF13559">
    <property type="entry name" value="DUF4129"/>
    <property type="match status" value="1"/>
</dbReference>
<evidence type="ECO:0000256" key="1">
    <source>
        <dbReference type="SAM" id="Phobius"/>
    </source>
</evidence>
<feature type="transmembrane region" description="Helical" evidence="1">
    <location>
        <begin position="39"/>
        <end position="62"/>
    </location>
</feature>
<feature type="transmembrane region" description="Helical" evidence="1">
    <location>
        <begin position="144"/>
        <end position="165"/>
    </location>
</feature>
<organism evidence="3 4">
    <name type="scientific">Thermococcus gorgonarius</name>
    <dbReference type="NCBI Taxonomy" id="71997"/>
    <lineage>
        <taxon>Archaea</taxon>
        <taxon>Methanobacteriati</taxon>
        <taxon>Methanobacteriota</taxon>
        <taxon>Thermococci</taxon>
        <taxon>Thermococcales</taxon>
        <taxon>Thermococcaceae</taxon>
        <taxon>Thermococcus</taxon>
    </lineage>
</organism>
<dbReference type="KEGG" id="tgg:A3K92_08720"/>
<sequence>MKNRHHLLITFTVILILMAAMSSYEIEDRPLSKSGANSYIGIAIVSAAAVGAIVITLVLLGWRDPFDRLRYESGPFFSYMALFLAVFLFALLFQMKGGLKYTVNPTNNSTMIKNSTLHSVPILGSANATGIKSSTNPSPIGLDALFLASVAGLTATFGVFAAKYYKVLGIKRKRKEMARKAKEFDEKLDHFGLELFDNPREAVIGIYKNAVLWLNSLGIPYLESWTHWEHAEHVRLMRETFTALTRLFEKAEYAPERITWDDAKKALELYLSMRRGLNELS</sequence>
<dbReference type="InterPro" id="IPR025403">
    <property type="entry name" value="TgpA-like_C"/>
</dbReference>
<dbReference type="Proteomes" id="UP000250134">
    <property type="component" value="Chromosome"/>
</dbReference>
<evidence type="ECO:0000259" key="2">
    <source>
        <dbReference type="Pfam" id="PF13559"/>
    </source>
</evidence>
<proteinExistence type="predicted"/>
<feature type="transmembrane region" description="Helical" evidence="1">
    <location>
        <begin position="74"/>
        <end position="93"/>
    </location>
</feature>
<keyword evidence="1" id="KW-0472">Membrane</keyword>
<feature type="domain" description="Protein-glutamine gamma-glutamyltransferase-like C-terminal" evidence="2">
    <location>
        <begin position="207"/>
        <end position="270"/>
    </location>
</feature>
<accession>A0A2Z2M791</accession>
<protein>
    <recommendedName>
        <fullName evidence="2">Protein-glutamine gamma-glutamyltransferase-like C-terminal domain-containing protein</fullName>
    </recommendedName>
</protein>
<dbReference type="EMBL" id="CP014855">
    <property type="protein sequence ID" value="ASJ01556.1"/>
    <property type="molecule type" value="Genomic_DNA"/>
</dbReference>
<dbReference type="AlphaFoldDB" id="A0A2Z2M791"/>
<reference evidence="3 4" key="1">
    <citation type="submission" date="2016-03" db="EMBL/GenBank/DDBJ databases">
        <title>Complete genome sequence of Thermococcus gorgonarius.</title>
        <authorList>
            <person name="Oger P.M."/>
        </authorList>
    </citation>
    <scope>NUCLEOTIDE SEQUENCE [LARGE SCALE GENOMIC DNA]</scope>
    <source>
        <strain evidence="3 4">W-12</strain>
    </source>
</reference>
<evidence type="ECO:0000313" key="3">
    <source>
        <dbReference type="EMBL" id="ASJ01556.1"/>
    </source>
</evidence>
<gene>
    <name evidence="3" type="ORF">A3K92_08720</name>
</gene>
<keyword evidence="1" id="KW-1133">Transmembrane helix</keyword>
<keyword evidence="4" id="KW-1185">Reference proteome</keyword>
<name>A0A2Z2M791_THEGO</name>